<dbReference type="EMBL" id="JAPDGR010000441">
    <property type="protein sequence ID" value="KAJ2990220.1"/>
    <property type="molecule type" value="Genomic_DNA"/>
</dbReference>
<accession>A0ACC1PCN4</accession>
<keyword evidence="2" id="KW-1185">Reference proteome</keyword>
<name>A0ACC1PCN4_9PEZI</name>
<protein>
    <submittedName>
        <fullName evidence="1">Uncharacterized protein</fullName>
    </submittedName>
</protein>
<reference evidence="1" key="1">
    <citation type="submission" date="2022-10" db="EMBL/GenBank/DDBJ databases">
        <title>Genome Sequence of Xylaria curta.</title>
        <authorList>
            <person name="Buettner E."/>
        </authorList>
    </citation>
    <scope>NUCLEOTIDE SEQUENCE</scope>
    <source>
        <strain evidence="1">Babe10</strain>
    </source>
</reference>
<comment type="caution">
    <text evidence="1">The sequence shown here is derived from an EMBL/GenBank/DDBJ whole genome shotgun (WGS) entry which is preliminary data.</text>
</comment>
<gene>
    <name evidence="1" type="ORF">NUW58_g3062</name>
</gene>
<sequence>MSSTVNLTGPALTPPDGVIPDFENHGGNHVVGYTVVILGIIISTFSVALHLANKTISKKFGLGEFLLIAAWGQYLGFQAVIYRSAVFGISRHQWNFQLKDVSWYFYRGLWPPISPLTFTDSVTERWYLQSV</sequence>
<evidence type="ECO:0000313" key="2">
    <source>
        <dbReference type="Proteomes" id="UP001143856"/>
    </source>
</evidence>
<organism evidence="1 2">
    <name type="scientific">Xylaria curta</name>
    <dbReference type="NCBI Taxonomy" id="42375"/>
    <lineage>
        <taxon>Eukaryota</taxon>
        <taxon>Fungi</taxon>
        <taxon>Dikarya</taxon>
        <taxon>Ascomycota</taxon>
        <taxon>Pezizomycotina</taxon>
        <taxon>Sordariomycetes</taxon>
        <taxon>Xylariomycetidae</taxon>
        <taxon>Xylariales</taxon>
        <taxon>Xylariaceae</taxon>
        <taxon>Xylaria</taxon>
    </lineage>
</organism>
<evidence type="ECO:0000313" key="1">
    <source>
        <dbReference type="EMBL" id="KAJ2990220.1"/>
    </source>
</evidence>
<dbReference type="Proteomes" id="UP001143856">
    <property type="component" value="Unassembled WGS sequence"/>
</dbReference>
<proteinExistence type="predicted"/>